<dbReference type="AlphaFoldDB" id="A0A4R6RXN3"/>
<feature type="region of interest" description="Disordered" evidence="2">
    <location>
        <begin position="55"/>
        <end position="126"/>
    </location>
</feature>
<evidence type="ECO:0000256" key="2">
    <source>
        <dbReference type="SAM" id="MobiDB-lite"/>
    </source>
</evidence>
<feature type="compositionally biased region" description="Basic and acidic residues" evidence="2">
    <location>
        <begin position="106"/>
        <end position="117"/>
    </location>
</feature>
<dbReference type="RefSeq" id="WP_133853425.1">
    <property type="nucleotide sequence ID" value="NZ_SNXZ01000008.1"/>
</dbReference>
<comment type="caution">
    <text evidence="3">The sequence shown here is derived from an EMBL/GenBank/DDBJ whole genome shotgun (WGS) entry which is preliminary data.</text>
</comment>
<evidence type="ECO:0000313" key="3">
    <source>
        <dbReference type="EMBL" id="TDP91839.1"/>
    </source>
</evidence>
<gene>
    <name evidence="3" type="ORF">EV186_10848</name>
</gene>
<organism evidence="3 4">
    <name type="scientific">Labedaea rhizosphaerae</name>
    <dbReference type="NCBI Taxonomy" id="598644"/>
    <lineage>
        <taxon>Bacteria</taxon>
        <taxon>Bacillati</taxon>
        <taxon>Actinomycetota</taxon>
        <taxon>Actinomycetes</taxon>
        <taxon>Pseudonocardiales</taxon>
        <taxon>Pseudonocardiaceae</taxon>
        <taxon>Labedaea</taxon>
    </lineage>
</organism>
<keyword evidence="1" id="KW-0175">Coiled coil</keyword>
<protein>
    <submittedName>
        <fullName evidence="3">Uncharacterized protein</fullName>
    </submittedName>
</protein>
<feature type="coiled-coil region" evidence="1">
    <location>
        <begin position="16"/>
        <end position="50"/>
    </location>
</feature>
<dbReference type="EMBL" id="SNXZ01000008">
    <property type="protein sequence ID" value="TDP91839.1"/>
    <property type="molecule type" value="Genomic_DNA"/>
</dbReference>
<evidence type="ECO:0000313" key="4">
    <source>
        <dbReference type="Proteomes" id="UP000295444"/>
    </source>
</evidence>
<accession>A0A4R6RXN3</accession>
<keyword evidence="4" id="KW-1185">Reference proteome</keyword>
<sequence>MNEILTQARAQFSAIAQECTTGLAEAQARLDRARAEAKRNSEEVAKATARTAATFTKELKKNGEAYPAETFSFGPDPDADEATARAPQQAPAPSAASVPPGGRRPSAAEDRAEDEQGPRIFNEDSW</sequence>
<feature type="compositionally biased region" description="Low complexity" evidence="2">
    <location>
        <begin position="84"/>
        <end position="103"/>
    </location>
</feature>
<proteinExistence type="predicted"/>
<name>A0A4R6RXN3_LABRH</name>
<evidence type="ECO:0000256" key="1">
    <source>
        <dbReference type="SAM" id="Coils"/>
    </source>
</evidence>
<reference evidence="3 4" key="1">
    <citation type="submission" date="2019-03" db="EMBL/GenBank/DDBJ databases">
        <title>Genomic Encyclopedia of Type Strains, Phase IV (KMG-IV): sequencing the most valuable type-strain genomes for metagenomic binning, comparative biology and taxonomic classification.</title>
        <authorList>
            <person name="Goeker M."/>
        </authorList>
    </citation>
    <scope>NUCLEOTIDE SEQUENCE [LARGE SCALE GENOMIC DNA]</scope>
    <source>
        <strain evidence="3 4">DSM 45361</strain>
    </source>
</reference>
<dbReference type="Proteomes" id="UP000295444">
    <property type="component" value="Unassembled WGS sequence"/>
</dbReference>